<evidence type="ECO:0000313" key="4">
    <source>
        <dbReference type="Proteomes" id="UP000315103"/>
    </source>
</evidence>
<dbReference type="Gene3D" id="3.30.460.10">
    <property type="entry name" value="Beta Polymerase, domain 2"/>
    <property type="match status" value="1"/>
</dbReference>
<dbReference type="SUPFAM" id="SSF81301">
    <property type="entry name" value="Nucleotidyltransferase"/>
    <property type="match status" value="1"/>
</dbReference>
<gene>
    <name evidence="3" type="ORF">FO441_03220</name>
</gene>
<dbReference type="PANTHER" id="PTHR34822">
    <property type="entry name" value="GRPB DOMAIN PROTEIN (AFU_ORTHOLOGUE AFUA_1G01530)"/>
    <property type="match status" value="1"/>
</dbReference>
<evidence type="ECO:0000259" key="2">
    <source>
        <dbReference type="PROSITE" id="PS51462"/>
    </source>
</evidence>
<dbReference type="InterPro" id="IPR007344">
    <property type="entry name" value="GrpB/CoaE"/>
</dbReference>
<dbReference type="InterPro" id="IPR000086">
    <property type="entry name" value="NUDIX_hydrolase_dom"/>
</dbReference>
<proteinExistence type="predicted"/>
<keyword evidence="4" id="KW-1185">Reference proteome</keyword>
<dbReference type="Pfam" id="PF00293">
    <property type="entry name" value="NUDIX"/>
    <property type="match status" value="1"/>
</dbReference>
<feature type="domain" description="Nudix hydrolase" evidence="2">
    <location>
        <begin position="172"/>
        <end position="317"/>
    </location>
</feature>
<dbReference type="PANTHER" id="PTHR34822:SF1">
    <property type="entry name" value="GRPB FAMILY PROTEIN"/>
    <property type="match status" value="1"/>
</dbReference>
<dbReference type="EMBL" id="VMSJ01000001">
    <property type="protein sequence ID" value="TVT29308.1"/>
    <property type="molecule type" value="Genomic_DNA"/>
</dbReference>
<evidence type="ECO:0000256" key="1">
    <source>
        <dbReference type="ARBA" id="ARBA00022801"/>
    </source>
</evidence>
<dbReference type="OrthoDB" id="9799092at2"/>
<keyword evidence="1" id="KW-0378">Hydrolase</keyword>
<dbReference type="AlphaFoldDB" id="A0A558AYH4"/>
<dbReference type="RefSeq" id="WP_145285693.1">
    <property type="nucleotide sequence ID" value="NZ_VMSJ01000001.1"/>
</dbReference>
<dbReference type="Proteomes" id="UP000315103">
    <property type="component" value="Unassembled WGS sequence"/>
</dbReference>
<accession>A0A558AYH4</accession>
<dbReference type="GO" id="GO:0016787">
    <property type="term" value="F:hydrolase activity"/>
    <property type="evidence" value="ECO:0007669"/>
    <property type="project" value="UniProtKB-KW"/>
</dbReference>
<dbReference type="InterPro" id="IPR015797">
    <property type="entry name" value="NUDIX_hydrolase-like_dom_sf"/>
</dbReference>
<dbReference type="InterPro" id="IPR043519">
    <property type="entry name" value="NT_sf"/>
</dbReference>
<organism evidence="3 4">
    <name type="scientific">Salinicoccus cyprini</name>
    <dbReference type="NCBI Taxonomy" id="2493691"/>
    <lineage>
        <taxon>Bacteria</taxon>
        <taxon>Bacillati</taxon>
        <taxon>Bacillota</taxon>
        <taxon>Bacilli</taxon>
        <taxon>Bacillales</taxon>
        <taxon>Staphylococcaceae</taxon>
        <taxon>Salinicoccus</taxon>
    </lineage>
</organism>
<dbReference type="PROSITE" id="PS00893">
    <property type="entry name" value="NUDIX_BOX"/>
    <property type="match status" value="1"/>
</dbReference>
<dbReference type="PROSITE" id="PS51462">
    <property type="entry name" value="NUDIX"/>
    <property type="match status" value="1"/>
</dbReference>
<name>A0A558AYH4_9STAP</name>
<dbReference type="SUPFAM" id="SSF55811">
    <property type="entry name" value="Nudix"/>
    <property type="match status" value="1"/>
</dbReference>
<dbReference type="Gene3D" id="3.90.79.10">
    <property type="entry name" value="Nucleoside Triphosphate Pyrophosphohydrolase"/>
    <property type="match status" value="1"/>
</dbReference>
<comment type="caution">
    <text evidence="3">The sequence shown here is derived from an EMBL/GenBank/DDBJ whole genome shotgun (WGS) entry which is preliminary data.</text>
</comment>
<evidence type="ECO:0000313" key="3">
    <source>
        <dbReference type="EMBL" id="TVT29308.1"/>
    </source>
</evidence>
<dbReference type="Pfam" id="PF04229">
    <property type="entry name" value="GrpB"/>
    <property type="match status" value="1"/>
</dbReference>
<dbReference type="InterPro" id="IPR020084">
    <property type="entry name" value="NUDIX_hydrolase_CS"/>
</dbReference>
<protein>
    <submittedName>
        <fullName evidence="3">NUDIX domain-containing protein</fullName>
    </submittedName>
</protein>
<reference evidence="3 4" key="1">
    <citation type="submission" date="2019-07" db="EMBL/GenBank/DDBJ databases">
        <title>Salinicoccus cyprini sp. nov., isolated from gastro-intestinal tract of mirror carp, Cyprinus carpio var. specularis, collected from Gobind Sagar Reservoir, Himachal Pradesh, India.</title>
        <authorList>
            <person name="Talwar C."/>
            <person name="Singh A.K."/>
            <person name="Lal R."/>
            <person name="Negi R.K."/>
        </authorList>
    </citation>
    <scope>NUCLEOTIDE SEQUENCE [LARGE SCALE GENOMIC DNA]</scope>
    <source>
        <strain evidence="3 4">CT19</strain>
    </source>
</reference>
<sequence>MRKLELVSYRKSWEDDFNREAKKIQAVFAEELLDIHHIGSTAIPEMVAKPIIDILVEVQNVQHVDSYNTMMAELGYTVKGENGIVGRRFFVKHINNSRTHHVHIYQSGKSEVSRHLAFRDYLVENPQEAAKYKRLKKELSVHQVFNVEEYQKMKSSLVNELTESAINWASQNKKVSVIGFIIREKDDGIHELLTLSFDSDKVSTLRIPGGGVEEKEDVIMALNREIHEETGLLNTKLVRKLGCVTYYKPFIKKMVERHDFLLYAPSNTEDFWAHKVTGEDKDDGMHFKYNWIQSVDFGKVDGELRTFLEPVSIPELFKS</sequence>